<evidence type="ECO:0000256" key="1">
    <source>
        <dbReference type="SAM" id="Coils"/>
    </source>
</evidence>
<evidence type="ECO:0008006" key="5">
    <source>
        <dbReference type="Google" id="ProtNLM"/>
    </source>
</evidence>
<evidence type="ECO:0000313" key="3">
    <source>
        <dbReference type="Ensembl" id="ENSHCOP00000000616.1"/>
    </source>
</evidence>
<dbReference type="AlphaFoldDB" id="A0A3Q2XKZ4"/>
<dbReference type="GeneTree" id="ENSGT00940000160789"/>
<dbReference type="Gene3D" id="3.30.70.1820">
    <property type="entry name" value="L1 transposable element, RRM domain"/>
    <property type="match status" value="1"/>
</dbReference>
<dbReference type="Proteomes" id="UP000264820">
    <property type="component" value="Unplaced"/>
</dbReference>
<dbReference type="InterPro" id="IPR004244">
    <property type="entry name" value="Transposase_22"/>
</dbReference>
<protein>
    <recommendedName>
        <fullName evidence="5">L1 transposable element RRM domain-containing protein</fullName>
    </recommendedName>
</protein>
<evidence type="ECO:0000256" key="2">
    <source>
        <dbReference type="SAM" id="MobiDB-lite"/>
    </source>
</evidence>
<name>A0A3Q2XKZ4_HIPCM</name>
<keyword evidence="4" id="KW-1185">Reference proteome</keyword>
<dbReference type="Ensembl" id="ENSHCOT00000013481.1">
    <property type="protein sequence ID" value="ENSHCOP00000000616.1"/>
    <property type="gene ID" value="ENSHCOG00000001457.1"/>
</dbReference>
<proteinExistence type="predicted"/>
<sequence>HEDPTDRNTSSQCEDCLPEPVTTLDEESAYDPTPEELSLKVVMEANLQSGLGEIRTKMDTGQHHLDVKLDRIVKQMEEMKQGLENLREETNRKLESVNAGIRTLEERADEVEEWSTEVQEILTVSLEHQRKLQQKVADLEGRSRRNNIRIWGLKEGVEGDSTTDYVDKLIHKELGISEDIQLEIQRAHRALAPKAQLNKPPRAMIVNFLRFNIKENVLKTAWRTPLQVEGNRVTFDHDYTTEVAAKRREYAGLKKILKEKRIRFQSLMDTLMVHWTEGVKIYNSAQEAAEAIAGERVAGAEPWTREPDDATETGGSTQVDEDQEINVRKFG</sequence>
<accession>A0A3Q2XKZ4</accession>
<dbReference type="OMA" id="DNATEYM"/>
<evidence type="ECO:0000313" key="4">
    <source>
        <dbReference type="Proteomes" id="UP000264820"/>
    </source>
</evidence>
<feature type="region of interest" description="Disordered" evidence="2">
    <location>
        <begin position="296"/>
        <end position="331"/>
    </location>
</feature>
<reference evidence="3" key="2">
    <citation type="submission" date="2025-09" db="UniProtKB">
        <authorList>
            <consortium name="Ensembl"/>
        </authorList>
    </citation>
    <scope>IDENTIFICATION</scope>
</reference>
<dbReference type="STRING" id="109280.ENSHCOP00000000616"/>
<reference evidence="3" key="1">
    <citation type="submission" date="2025-08" db="UniProtKB">
        <authorList>
            <consortium name="Ensembl"/>
        </authorList>
    </citation>
    <scope>IDENTIFICATION</scope>
</reference>
<organism evidence="3 4">
    <name type="scientific">Hippocampus comes</name>
    <name type="common">Tiger tail seahorse</name>
    <dbReference type="NCBI Taxonomy" id="109280"/>
    <lineage>
        <taxon>Eukaryota</taxon>
        <taxon>Metazoa</taxon>
        <taxon>Chordata</taxon>
        <taxon>Craniata</taxon>
        <taxon>Vertebrata</taxon>
        <taxon>Euteleostomi</taxon>
        <taxon>Actinopterygii</taxon>
        <taxon>Neopterygii</taxon>
        <taxon>Teleostei</taxon>
        <taxon>Neoteleostei</taxon>
        <taxon>Acanthomorphata</taxon>
        <taxon>Syngnathiaria</taxon>
        <taxon>Syngnathiformes</taxon>
        <taxon>Syngnathoidei</taxon>
        <taxon>Syngnathidae</taxon>
        <taxon>Hippocampus</taxon>
    </lineage>
</organism>
<dbReference type="PANTHER" id="PTHR11505">
    <property type="entry name" value="L1 TRANSPOSABLE ELEMENT-RELATED"/>
    <property type="match status" value="1"/>
</dbReference>
<feature type="coiled-coil region" evidence="1">
    <location>
        <begin position="69"/>
        <end position="107"/>
    </location>
</feature>
<keyword evidence="1" id="KW-0175">Coiled coil</keyword>
<feature type="region of interest" description="Disordered" evidence="2">
    <location>
        <begin position="1"/>
        <end position="32"/>
    </location>
</feature>